<feature type="transmembrane region" description="Helical" evidence="1">
    <location>
        <begin position="48"/>
        <end position="66"/>
    </location>
</feature>
<dbReference type="Proteomes" id="UP001500751">
    <property type="component" value="Unassembled WGS sequence"/>
</dbReference>
<evidence type="ECO:0000313" key="2">
    <source>
        <dbReference type="EMBL" id="GAA2059366.1"/>
    </source>
</evidence>
<accession>A0ABN2VD38</accession>
<feature type="transmembrane region" description="Helical" evidence="1">
    <location>
        <begin position="72"/>
        <end position="93"/>
    </location>
</feature>
<sequence>MPVTADAAATAAVQTPPLREARAAVFAALCVLVGALGHDAFSRSSIPLWAVFVGGLAVFLLAQLFTRRECGLPTILVLMGIVQFGLHHLFGFAQQLAADATPMAMAMPARGYWWCGHDEPSGVAQAMAHVAGMPPSQHSMTVGMWAAHAGAALAAAWWLRRGEAAVWSLGRALALALITPLVLLAAALVPGCWTPPRRPAATAVAGPDRLLGPGRLLRFDLARRGPPMTAAAAV</sequence>
<feature type="transmembrane region" description="Helical" evidence="1">
    <location>
        <begin position="23"/>
        <end position="41"/>
    </location>
</feature>
<comment type="caution">
    <text evidence="2">The sequence shown here is derived from an EMBL/GenBank/DDBJ whole genome shotgun (WGS) entry which is preliminary data.</text>
</comment>
<proteinExistence type="predicted"/>
<protein>
    <recommendedName>
        <fullName evidence="4">Integral membrane protein</fullName>
    </recommendedName>
</protein>
<name>A0ABN2VD38_9ACTN</name>
<evidence type="ECO:0000256" key="1">
    <source>
        <dbReference type="SAM" id="Phobius"/>
    </source>
</evidence>
<organism evidence="2 3">
    <name type="scientific">Catenulispora yoronensis</name>
    <dbReference type="NCBI Taxonomy" id="450799"/>
    <lineage>
        <taxon>Bacteria</taxon>
        <taxon>Bacillati</taxon>
        <taxon>Actinomycetota</taxon>
        <taxon>Actinomycetes</taxon>
        <taxon>Catenulisporales</taxon>
        <taxon>Catenulisporaceae</taxon>
        <taxon>Catenulispora</taxon>
    </lineage>
</organism>
<dbReference type="EMBL" id="BAAAQN010000075">
    <property type="protein sequence ID" value="GAA2059366.1"/>
    <property type="molecule type" value="Genomic_DNA"/>
</dbReference>
<feature type="transmembrane region" description="Helical" evidence="1">
    <location>
        <begin position="165"/>
        <end position="189"/>
    </location>
</feature>
<keyword evidence="3" id="KW-1185">Reference proteome</keyword>
<keyword evidence="1" id="KW-0472">Membrane</keyword>
<evidence type="ECO:0008006" key="4">
    <source>
        <dbReference type="Google" id="ProtNLM"/>
    </source>
</evidence>
<feature type="transmembrane region" description="Helical" evidence="1">
    <location>
        <begin position="142"/>
        <end position="159"/>
    </location>
</feature>
<reference evidence="2 3" key="1">
    <citation type="journal article" date="2019" name="Int. J. Syst. Evol. Microbiol.">
        <title>The Global Catalogue of Microorganisms (GCM) 10K type strain sequencing project: providing services to taxonomists for standard genome sequencing and annotation.</title>
        <authorList>
            <consortium name="The Broad Institute Genomics Platform"/>
            <consortium name="The Broad Institute Genome Sequencing Center for Infectious Disease"/>
            <person name="Wu L."/>
            <person name="Ma J."/>
        </authorList>
    </citation>
    <scope>NUCLEOTIDE SEQUENCE [LARGE SCALE GENOMIC DNA]</scope>
    <source>
        <strain evidence="2 3">JCM 16014</strain>
    </source>
</reference>
<evidence type="ECO:0000313" key="3">
    <source>
        <dbReference type="Proteomes" id="UP001500751"/>
    </source>
</evidence>
<gene>
    <name evidence="2" type="ORF">GCM10009839_82110</name>
</gene>
<keyword evidence="1" id="KW-0812">Transmembrane</keyword>
<keyword evidence="1" id="KW-1133">Transmembrane helix</keyword>